<dbReference type="AlphaFoldDB" id="A0A0M0L6R9"/>
<dbReference type="OrthoDB" id="9761899at2"/>
<dbReference type="STRING" id="284581.AMD01_12075"/>
<dbReference type="CDD" id="cd02980">
    <property type="entry name" value="TRX_Fd_family"/>
    <property type="match status" value="1"/>
</dbReference>
<gene>
    <name evidence="1" type="ORF">AMD01_12075</name>
</gene>
<dbReference type="Gene3D" id="3.40.30.10">
    <property type="entry name" value="Glutaredoxin"/>
    <property type="match status" value="1"/>
</dbReference>
<proteinExistence type="predicted"/>
<name>A0A0M0L6R9_9BACI</name>
<dbReference type="RefSeq" id="WP_053401646.1">
    <property type="nucleotide sequence ID" value="NZ_JAUKEN010000001.1"/>
</dbReference>
<evidence type="ECO:0000313" key="1">
    <source>
        <dbReference type="EMBL" id="KOO46552.1"/>
    </source>
</evidence>
<protein>
    <submittedName>
        <fullName evidence="1">Uncharacterized protein</fullName>
    </submittedName>
</protein>
<dbReference type="InterPro" id="IPR036249">
    <property type="entry name" value="Thioredoxin-like_sf"/>
</dbReference>
<dbReference type="EMBL" id="LILC01000013">
    <property type="protein sequence ID" value="KOO46552.1"/>
    <property type="molecule type" value="Genomic_DNA"/>
</dbReference>
<dbReference type="SUPFAM" id="SSF52833">
    <property type="entry name" value="Thioredoxin-like"/>
    <property type="match status" value="1"/>
</dbReference>
<keyword evidence="2" id="KW-1185">Reference proteome</keyword>
<organism evidence="1 2">
    <name type="scientific">Priestia koreensis</name>
    <dbReference type="NCBI Taxonomy" id="284581"/>
    <lineage>
        <taxon>Bacteria</taxon>
        <taxon>Bacillati</taxon>
        <taxon>Bacillota</taxon>
        <taxon>Bacilli</taxon>
        <taxon>Bacillales</taxon>
        <taxon>Bacillaceae</taxon>
        <taxon>Priestia</taxon>
    </lineage>
</organism>
<dbReference type="Proteomes" id="UP000037558">
    <property type="component" value="Unassembled WGS sequence"/>
</dbReference>
<dbReference type="Pfam" id="PF01257">
    <property type="entry name" value="2Fe-2S_thioredx"/>
    <property type="match status" value="1"/>
</dbReference>
<comment type="caution">
    <text evidence="1">The sequence shown here is derived from an EMBL/GenBank/DDBJ whole genome shotgun (WGS) entry which is preliminary data.</text>
</comment>
<accession>A0A0M0L6R9</accession>
<sequence length="132" mass="14951">MTTWNLEGMKKHVLMCNGSSCMRKGGEEVTVAIRDEIKTLGLDEHVHTSRTRCNGRCKDACVVVVYPEGAWYEGMTPDKARLMVQSHLRDNVPLQDSLVYQFEEGQLARTSHTEAIKGIQKNKDEKKESVKL</sequence>
<dbReference type="PATRIC" id="fig|284581.3.peg.2534"/>
<reference evidence="2" key="1">
    <citation type="submission" date="2015-08" db="EMBL/GenBank/DDBJ databases">
        <title>Fjat-14210 dsm16467.</title>
        <authorList>
            <person name="Liu B."/>
            <person name="Wang J."/>
            <person name="Zhu Y."/>
            <person name="Liu G."/>
            <person name="Chen Q."/>
            <person name="Chen Z."/>
            <person name="Lan J."/>
            <person name="Che J."/>
            <person name="Ge C."/>
            <person name="Shi H."/>
            <person name="Pan Z."/>
            <person name="Liu X."/>
        </authorList>
    </citation>
    <scope>NUCLEOTIDE SEQUENCE [LARGE SCALE GENOMIC DNA]</scope>
    <source>
        <strain evidence="2">DSM 16467</strain>
    </source>
</reference>
<evidence type="ECO:0000313" key="2">
    <source>
        <dbReference type="Proteomes" id="UP000037558"/>
    </source>
</evidence>